<dbReference type="Proteomes" id="UP000315003">
    <property type="component" value="Chromosome"/>
</dbReference>
<proteinExistence type="predicted"/>
<dbReference type="AlphaFoldDB" id="A0A517SX46"/>
<organism evidence="1 2">
    <name type="scientific">Stieleria bergensis</name>
    <dbReference type="NCBI Taxonomy" id="2528025"/>
    <lineage>
        <taxon>Bacteria</taxon>
        <taxon>Pseudomonadati</taxon>
        <taxon>Planctomycetota</taxon>
        <taxon>Planctomycetia</taxon>
        <taxon>Pirellulales</taxon>
        <taxon>Pirellulaceae</taxon>
        <taxon>Stieleria</taxon>
    </lineage>
</organism>
<reference evidence="1 2" key="1">
    <citation type="submission" date="2019-02" db="EMBL/GenBank/DDBJ databases">
        <title>Deep-cultivation of Planctomycetes and their phenomic and genomic characterization uncovers novel biology.</title>
        <authorList>
            <person name="Wiegand S."/>
            <person name="Jogler M."/>
            <person name="Boedeker C."/>
            <person name="Pinto D."/>
            <person name="Vollmers J."/>
            <person name="Rivas-Marin E."/>
            <person name="Kohn T."/>
            <person name="Peeters S.H."/>
            <person name="Heuer A."/>
            <person name="Rast P."/>
            <person name="Oberbeckmann S."/>
            <person name="Bunk B."/>
            <person name="Jeske O."/>
            <person name="Meyerdierks A."/>
            <person name="Storesund J.E."/>
            <person name="Kallscheuer N."/>
            <person name="Luecker S."/>
            <person name="Lage O.M."/>
            <person name="Pohl T."/>
            <person name="Merkel B.J."/>
            <person name="Hornburger P."/>
            <person name="Mueller R.-W."/>
            <person name="Bruemmer F."/>
            <person name="Labrenz M."/>
            <person name="Spormann A.M."/>
            <person name="Op den Camp H."/>
            <person name="Overmann J."/>
            <person name="Amann R."/>
            <person name="Jetten M.S.M."/>
            <person name="Mascher T."/>
            <person name="Medema M.H."/>
            <person name="Devos D.P."/>
            <person name="Kaster A.-K."/>
            <person name="Ovreas L."/>
            <person name="Rohde M."/>
            <person name="Galperin M.Y."/>
            <person name="Jogler C."/>
        </authorList>
    </citation>
    <scope>NUCLEOTIDE SEQUENCE [LARGE SCALE GENOMIC DNA]</scope>
    <source>
        <strain evidence="1 2">SV_7m_r</strain>
    </source>
</reference>
<sequence length="112" mass="12513">MEVSRELLKLERWSPGGQNLPSGNLSIYVGCNRRGDHLNEVNLIESLGQVPASETVRVFRDFLRGHVREMSCEVWPLKSLSFVASSMLRPRGATIEQARAQVAFSTKVNAKT</sequence>
<evidence type="ECO:0000313" key="2">
    <source>
        <dbReference type="Proteomes" id="UP000315003"/>
    </source>
</evidence>
<name>A0A517SX46_9BACT</name>
<accession>A0A517SX46</accession>
<dbReference type="EMBL" id="CP036272">
    <property type="protein sequence ID" value="QDT60716.1"/>
    <property type="molecule type" value="Genomic_DNA"/>
</dbReference>
<evidence type="ECO:0000313" key="1">
    <source>
        <dbReference type="EMBL" id="QDT60716.1"/>
    </source>
</evidence>
<protein>
    <submittedName>
        <fullName evidence="1">Uncharacterized protein</fullName>
    </submittedName>
</protein>
<gene>
    <name evidence="1" type="ORF">SV7mr_32420</name>
</gene>
<keyword evidence="2" id="KW-1185">Reference proteome</keyword>